<keyword evidence="6" id="KW-0812">Transmembrane</keyword>
<dbReference type="Gene3D" id="3.40.50.410">
    <property type="entry name" value="von Willebrand factor, type A domain"/>
    <property type="match status" value="1"/>
</dbReference>
<evidence type="ECO:0000259" key="9">
    <source>
        <dbReference type="Pfam" id="PF25106"/>
    </source>
</evidence>
<dbReference type="AlphaFoldDB" id="A0A9J7LVQ5"/>
<dbReference type="InterPro" id="IPR057615">
    <property type="entry name" value="Ig_VWA7"/>
</dbReference>
<dbReference type="RefSeq" id="XP_035690012.1">
    <property type="nucleotide sequence ID" value="XM_035834119.1"/>
</dbReference>
<dbReference type="PANTHER" id="PTHR14905">
    <property type="entry name" value="NG37"/>
    <property type="match status" value="1"/>
</dbReference>
<keyword evidence="2" id="KW-0964">Secreted</keyword>
<feature type="transmembrane region" description="Helical" evidence="6">
    <location>
        <begin position="821"/>
        <end position="843"/>
    </location>
</feature>
<dbReference type="InterPro" id="IPR052577">
    <property type="entry name" value="VWA7"/>
</dbReference>
<evidence type="ECO:0000256" key="4">
    <source>
        <dbReference type="ARBA" id="ARBA00023180"/>
    </source>
</evidence>
<evidence type="ECO:0000313" key="12">
    <source>
        <dbReference type="RefSeq" id="XP_035690012.1"/>
    </source>
</evidence>
<evidence type="ECO:0000256" key="3">
    <source>
        <dbReference type="ARBA" id="ARBA00022729"/>
    </source>
</evidence>
<dbReference type="Pfam" id="PF23619">
    <property type="entry name" value="Ig_VWA7"/>
    <property type="match status" value="1"/>
</dbReference>
<feature type="domain" description="VWA7 Ig-like" evidence="8">
    <location>
        <begin position="531"/>
        <end position="624"/>
    </location>
</feature>
<accession>A0A9J7LVQ5</accession>
<dbReference type="GeneID" id="118425312"/>
<dbReference type="Proteomes" id="UP000001554">
    <property type="component" value="Chromosome 11"/>
</dbReference>
<organism evidence="11 12">
    <name type="scientific">Branchiostoma floridae</name>
    <name type="common">Florida lancelet</name>
    <name type="synonym">Amphioxus</name>
    <dbReference type="NCBI Taxonomy" id="7739"/>
    <lineage>
        <taxon>Eukaryota</taxon>
        <taxon>Metazoa</taxon>
        <taxon>Chordata</taxon>
        <taxon>Cephalochordata</taxon>
        <taxon>Leptocardii</taxon>
        <taxon>Amphioxiformes</taxon>
        <taxon>Branchiostomatidae</taxon>
        <taxon>Branchiostoma</taxon>
    </lineage>
</organism>
<dbReference type="OrthoDB" id="5985519at2759"/>
<evidence type="ECO:0000256" key="5">
    <source>
        <dbReference type="SAM" id="MobiDB-lite"/>
    </source>
</evidence>
<keyword evidence="4" id="KW-0325">Glycoprotein</keyword>
<evidence type="ECO:0000256" key="1">
    <source>
        <dbReference type="ARBA" id="ARBA00004613"/>
    </source>
</evidence>
<comment type="subcellular location">
    <subcellularLocation>
        <location evidence="1">Secreted</location>
    </subcellularLocation>
</comment>
<dbReference type="Pfam" id="PF23560">
    <property type="entry name" value="GBD_Hemicentin"/>
    <property type="match status" value="1"/>
</dbReference>
<dbReference type="Pfam" id="PF25107">
    <property type="entry name" value="VWA7_N"/>
    <property type="match status" value="1"/>
</dbReference>
<evidence type="ECO:0000256" key="6">
    <source>
        <dbReference type="SAM" id="Phobius"/>
    </source>
</evidence>
<keyword evidence="11" id="KW-1185">Reference proteome</keyword>
<dbReference type="InterPro" id="IPR036465">
    <property type="entry name" value="vWFA_dom_sf"/>
</dbReference>
<dbReference type="InterPro" id="IPR056475">
    <property type="entry name" value="GBD_Hemicentin/VWA7"/>
</dbReference>
<feature type="domain" description="Hemicentin-1-like von Willebrand factor A" evidence="9">
    <location>
        <begin position="123"/>
        <end position="295"/>
    </location>
</feature>
<proteinExistence type="predicted"/>
<sequence length="856" mass="90590">MPFLPCFASGSVDCQNNLIAGSLLTSGYKSGQTITKPVVVTSLFGKCSHGGLMDDSRLQVPTGGINKETSVPDLSPHYHLHGPAAQAAIQATMNFFVAPGYGLLSQIGSDKFKQLLNLGSGNSLVFVIDISGSMSNDLTAVKRETVEIVNSNTGVTAPYNYILSTFSDPEIGPVRTTRNSAQMINWLNGLSVSGGGDCPEYCFSGIELALRQCLPESKVYVFTDADPKDPEKYDSVVSLVTEKRTIINFLLTGECSRRQGQEESAPQPKGGDHTKSFSDLFGQLAQVSGGSVYEGDKDEIDELTEVINVAVSNSAPVVLTKATLSPGSGRVVPIQIDSTLQEFVISLVGSISAPRVTVETPSGSTQAFGTADAEIAVNVGNNHVYRLNSPQPGSWKLRFIDTQQYMLEVTGKSTVDFTYQFVKKGSNGIVLPIEGRPVAGVNTSIIAEVLGSENIRELNRLALVNGEGQELVSSALVSLGGILGTKYSTALVLPSTEFRMKVEGMDVNNSTFQRVQSIFINPQSFELSREGQKEQLYAGSTADVHFRIVNHGSRATFTATATDDVSMVQSVSFSTITLDANANSTGYIRFRAPSGAAVGTTSTATLSVSGSGGMSNSIVVRMTVEPRIVVTVDTVDPTCIIRTATGNCTLEQQHSSTCHLHQWSLDVEVRDEDSGVYSLTASPGGNGTSFTHDSFTPGAAGTTIAATYTSNCCKPRGSITVSDKSGNAVQCAADYYIPTTAPPPTTPTPSTTPIPSTTPKITTTEPTTTTLELATTEEPTTPLQQTTADSFTTDTMYSTEEQTTPAIQITSDGVVSSSTTAALVACGTVAAVAVTAISAAYFCKRKPSVKPYRVQH</sequence>
<protein>
    <submittedName>
        <fullName evidence="12">von Willebrand factor A domain-containing protein 7-like</fullName>
    </submittedName>
</protein>
<evidence type="ECO:0000259" key="7">
    <source>
        <dbReference type="Pfam" id="PF23560"/>
    </source>
</evidence>
<dbReference type="GO" id="GO:0005576">
    <property type="term" value="C:extracellular region"/>
    <property type="evidence" value="ECO:0007669"/>
    <property type="project" value="UniProtKB-SubCell"/>
</dbReference>
<keyword evidence="3" id="KW-0732">Signal</keyword>
<dbReference type="KEGG" id="bfo:118425312"/>
<feature type="domain" description="Hemicentin/VWA7 galactose-binding" evidence="7">
    <location>
        <begin position="317"/>
        <end position="414"/>
    </location>
</feature>
<dbReference type="SUPFAM" id="SSF53300">
    <property type="entry name" value="vWA-like"/>
    <property type="match status" value="1"/>
</dbReference>
<evidence type="ECO:0000259" key="8">
    <source>
        <dbReference type="Pfam" id="PF23619"/>
    </source>
</evidence>
<feature type="compositionally biased region" description="Pro residues" evidence="5">
    <location>
        <begin position="740"/>
        <end position="752"/>
    </location>
</feature>
<dbReference type="InterPro" id="IPR056861">
    <property type="entry name" value="HMCN1-like_VWA"/>
</dbReference>
<keyword evidence="6" id="KW-0472">Membrane</keyword>
<reference evidence="11" key="1">
    <citation type="journal article" date="2020" name="Nat. Ecol. Evol.">
        <title>Deeply conserved synteny resolves early events in vertebrate evolution.</title>
        <authorList>
            <person name="Simakov O."/>
            <person name="Marletaz F."/>
            <person name="Yue J.X."/>
            <person name="O'Connell B."/>
            <person name="Jenkins J."/>
            <person name="Brandt A."/>
            <person name="Calef R."/>
            <person name="Tung C.H."/>
            <person name="Huang T.K."/>
            <person name="Schmutz J."/>
            <person name="Satoh N."/>
            <person name="Yu J.K."/>
            <person name="Putnam N.H."/>
            <person name="Green R.E."/>
            <person name="Rokhsar D.S."/>
        </authorList>
    </citation>
    <scope>NUCLEOTIDE SEQUENCE [LARGE SCALE GENOMIC DNA]</scope>
    <source>
        <strain evidence="11">S238N-H82</strain>
    </source>
</reference>
<evidence type="ECO:0000313" key="11">
    <source>
        <dbReference type="Proteomes" id="UP000001554"/>
    </source>
</evidence>
<evidence type="ECO:0000256" key="2">
    <source>
        <dbReference type="ARBA" id="ARBA00022525"/>
    </source>
</evidence>
<feature type="region of interest" description="Disordered" evidence="5">
    <location>
        <begin position="740"/>
        <end position="764"/>
    </location>
</feature>
<dbReference type="InterPro" id="IPR056862">
    <property type="entry name" value="VWA7_N"/>
</dbReference>
<feature type="domain" description="VWA7 N-terminal" evidence="10">
    <location>
        <begin position="10"/>
        <end position="96"/>
    </location>
</feature>
<keyword evidence="6" id="KW-1133">Transmembrane helix</keyword>
<dbReference type="PANTHER" id="PTHR14905:SF21">
    <property type="entry name" value="VWFA DOMAIN-CONTAINING PROTEIN"/>
    <property type="match status" value="1"/>
</dbReference>
<gene>
    <name evidence="12" type="primary">LOC118425312</name>
</gene>
<reference evidence="12" key="2">
    <citation type="submission" date="2025-08" db="UniProtKB">
        <authorList>
            <consortium name="RefSeq"/>
        </authorList>
    </citation>
    <scope>IDENTIFICATION</scope>
    <source>
        <strain evidence="12">S238N-H82</strain>
        <tissue evidence="12">Testes</tissue>
    </source>
</reference>
<evidence type="ECO:0000259" key="10">
    <source>
        <dbReference type="Pfam" id="PF25107"/>
    </source>
</evidence>
<dbReference type="OMA" id="MFVQGKK"/>
<name>A0A9J7LVQ5_BRAFL</name>
<feature type="compositionally biased region" description="Low complexity" evidence="5">
    <location>
        <begin position="753"/>
        <end position="764"/>
    </location>
</feature>
<dbReference type="Pfam" id="PF25106">
    <property type="entry name" value="VWA_4"/>
    <property type="match status" value="1"/>
</dbReference>